<accession>A0A7M4DXZ1</accession>
<sequence>LHRLAEIQPVRDCLGAPMPHPLPHTLEGWVLGSKTQPLEPTKEENKKKPVLGKLGNLFSPGRRKHAKYPIESSSPTVKSKRSVSPCKETATEKLIGIADTEERSETLQAQGAAQSWDAAECSSKGASSDEWSPGWNSSNETIKNTFFASDFTLEGLELGTDLINSTTPDFLKSLNSVSCEDLENSILNHKQLVNVQVSAEPEYAESKEFPRSLESKASGRAQSTRVLKFDIYLRKTEETLSHESVASVTGETCGDIDTMDKKPANRRSGKRRKSQSSSDTPNGERNQTDSSSKDDSVFVDDASSDAGKINSERRIKSPPQTPERNSFSSNQDLKVGSSHKGFPKAETDKSKQQASTSAPFRRRSLKKNQSDTVPVSPTGSKSQGKDSVPKRQSVTATESNSTMKNASVEKGTVSASSGENNMVSKVAAVANMENSTSLLAEGRTESKTVKQINSADGRAPLCTERIENGELGKTSEKLTRSDSDSSNWRTMDGSRMTVTTKISLTAKPKNVELHFKAPMSLDNLESEQESLEKALNKTNNSIANKISLFENKCSHQNQRPTDVPASKNSVVSNTFVGRAKLKFGKQATENGQPDKIINKQNSCQKFSENGTQIKEDSAEVKVKLEESSQAGTPTNEEGGRVAELKVKAAGSLFNQTSKADACSTLLKQSDAEPPMINNDSLQPKSLNESKIFQDDDNQTIVCSKLLQNEKTILLPKVDSSSPCNKYPLKSVLVSKEPELQKIENDCKKTKIGDSTNVHYTKDNLDNVQTLEQNVTDIQQSPDSICNGSAAPDDSIFDSPTDMKKFAETIKNLDSSICVPQKKKRPKLPKSPAPYFAMPPIHEDNLEKIFDPNIFTLGLGVKREKKQDLSPAQQIKMQSLETIAKVRPKRISTEQSVLFQSLKSSNRNGPIIVEEINGKENNDSVDGEIKRSHLEKSSLYSSLLSTTAKEKIIPPATSANTIITAFAADSSGIPSLLLNTAGPFNVPQKNPMWLPNNLLCFNFLLQSLSDKVPSYMEKYLQMDDVKKELGLQMPNYGRNGKSFSSWLGSSQYEQSVLSGSLDIEVSMSKLSNGQNKINPRPGKVVICSEPNVQENNIEVFYDILDCSSWVLSPVIKVKVIRGCWILYEQPNFQGASIPLEEGELELTNMWDENTSEEEECKSAKPTVIGSIKHVVKDYRVCRIDLYTEPEGSGIVTSFFDDTEEMGIFGKTQKTCSIKVLWGVWLIYEEPGFQGIPLMLEPGEYPNLAFWEKKEAYIRSMRPLKMGGRKVEHTGEPKVVIYEKPFFEGKSMELESEILTFTVEEKQKEELESKKTMPFTSVGSIKVLGGLWVAYEKPRFAGHQYLLEEGAYQCWKDWGGYSEDLQSLRPVLGDFASSHMIMYSEENFGSKGANISVLGIISNLKDTGYGLRTKSINVLSGVWAIYENPDFTGEQYILNKGLYPSIEAWGGKNCKISSVQPIVQLFSEPEFKGSCQIVERNTNHTGISFATKSSKVLAGSWIAYDREDFSGNQYVLEEGVYPTLSAMGCPPQTNLHKPLLLIQELSEPCIALFEKEDFQGKKIEFTTEILNLQFLGYNSRIASVQVSGGIWVIYEHSNYRGRQMLLSPNDIPDWYKLSGYHQIGSLRPLLQKRVYFRLRNKKTGQFISTDGNLDNLNLLRIQVSEDKSDDQTWVYQDGFIKCRMVEELCLTIVGNLITPGSKLGLSLQQNDDKQYWHIHPDGRIYSKMKPELVLDIKGGTQYDQNHVVVNNISKERPTQCWEPLVV</sequence>
<feature type="compositionally biased region" description="Polar residues" evidence="3">
    <location>
        <begin position="370"/>
        <end position="382"/>
    </location>
</feature>
<feature type="region of interest" description="Disordered" evidence="3">
    <location>
        <begin position="470"/>
        <end position="491"/>
    </location>
</feature>
<protein>
    <submittedName>
        <fullName evidence="5">Crystallin beta-gamma domain containing 1</fullName>
    </submittedName>
</protein>
<gene>
    <name evidence="5" type="primary">CRYBG1</name>
</gene>
<evidence type="ECO:0000259" key="4">
    <source>
        <dbReference type="PROSITE" id="PS50915"/>
    </source>
</evidence>
<proteinExistence type="inferred from homology"/>
<feature type="domain" description="Beta/gamma crystallin 'Greek key'" evidence="4">
    <location>
        <begin position="1328"/>
        <end position="1370"/>
    </location>
</feature>
<feature type="compositionally biased region" description="Polar residues" evidence="3">
    <location>
        <begin position="322"/>
        <end position="332"/>
    </location>
</feature>
<feature type="region of interest" description="Disordered" evidence="3">
    <location>
        <begin position="240"/>
        <end position="420"/>
    </location>
</feature>
<feature type="domain" description="Beta/gamma crystallin 'Greek key'" evidence="4">
    <location>
        <begin position="1419"/>
        <end position="1461"/>
    </location>
</feature>
<name>A0A7M4DXZ1_CROPO</name>
<evidence type="ECO:0000313" key="6">
    <source>
        <dbReference type="Proteomes" id="UP000594220"/>
    </source>
</evidence>
<dbReference type="InterPro" id="IPR001064">
    <property type="entry name" value="Beta/gamma_crystallin"/>
</dbReference>
<feature type="domain" description="Beta/gamma crystallin 'Greek key'" evidence="4">
    <location>
        <begin position="1221"/>
        <end position="1263"/>
    </location>
</feature>
<dbReference type="InterPro" id="IPR035992">
    <property type="entry name" value="Ricin_B-like_lectins"/>
</dbReference>
<dbReference type="SUPFAM" id="SSF49695">
    <property type="entry name" value="gamma-Crystallin-like"/>
    <property type="match status" value="3"/>
</dbReference>
<dbReference type="SMART" id="SM00247">
    <property type="entry name" value="XTALbg"/>
    <property type="match status" value="6"/>
</dbReference>
<dbReference type="PROSITE" id="PS50231">
    <property type="entry name" value="RICIN_B_LECTIN"/>
    <property type="match status" value="1"/>
</dbReference>
<feature type="compositionally biased region" description="Basic residues" evidence="3">
    <location>
        <begin position="264"/>
        <end position="274"/>
    </location>
</feature>
<evidence type="ECO:0000313" key="5">
    <source>
        <dbReference type="Ensembl" id="ENSCPRP00005001500.1"/>
    </source>
</evidence>
<dbReference type="Gene3D" id="2.80.10.50">
    <property type="match status" value="1"/>
</dbReference>
<evidence type="ECO:0000256" key="3">
    <source>
        <dbReference type="SAM" id="MobiDB-lite"/>
    </source>
</evidence>
<feature type="compositionally biased region" description="Basic and acidic residues" evidence="3">
    <location>
        <begin position="470"/>
        <end position="483"/>
    </location>
</feature>
<dbReference type="InterPro" id="IPR000772">
    <property type="entry name" value="Ricin_B_lectin"/>
</dbReference>
<comment type="similarity">
    <text evidence="1">Belongs to the beta/gamma-crystallin family.</text>
</comment>
<feature type="domain" description="Beta/gamma crystallin 'Greek key'" evidence="4">
    <location>
        <begin position="1121"/>
        <end position="1174"/>
    </location>
</feature>
<feature type="domain" description="Beta/gamma crystallin 'Greek key'" evidence="4">
    <location>
        <begin position="1587"/>
        <end position="1628"/>
    </location>
</feature>
<keyword evidence="2" id="KW-0677">Repeat</keyword>
<feature type="domain" description="Beta/gamma crystallin 'Greek key'" evidence="4">
    <location>
        <begin position="1275"/>
        <end position="1327"/>
    </location>
</feature>
<dbReference type="Ensembl" id="ENSCPRT00005001763.1">
    <property type="protein sequence ID" value="ENSCPRP00005001500.1"/>
    <property type="gene ID" value="ENSCPRG00005001130.1"/>
</dbReference>
<feature type="compositionally biased region" description="Polar residues" evidence="3">
    <location>
        <begin position="124"/>
        <end position="135"/>
    </location>
</feature>
<dbReference type="InterPro" id="IPR050252">
    <property type="entry name" value="Beta/Gamma-Crystallin"/>
</dbReference>
<dbReference type="Proteomes" id="UP000594220">
    <property type="component" value="Unplaced"/>
</dbReference>
<evidence type="ECO:0000256" key="1">
    <source>
        <dbReference type="ARBA" id="ARBA00009646"/>
    </source>
</evidence>
<dbReference type="OMA" id="WEAMVLT"/>
<dbReference type="InterPro" id="IPR011024">
    <property type="entry name" value="G_crystallin-like"/>
</dbReference>
<reference evidence="5" key="1">
    <citation type="submission" date="2025-08" db="UniProtKB">
        <authorList>
            <consortium name="Ensembl"/>
        </authorList>
    </citation>
    <scope>IDENTIFICATION</scope>
</reference>
<feature type="domain" description="Beta/gamma crystallin 'Greek key'" evidence="4">
    <location>
        <begin position="1546"/>
        <end position="1586"/>
    </location>
</feature>
<evidence type="ECO:0000256" key="2">
    <source>
        <dbReference type="ARBA" id="ARBA00022737"/>
    </source>
</evidence>
<organism evidence="5 6">
    <name type="scientific">Crocodylus porosus</name>
    <name type="common">Saltwater crocodile</name>
    <name type="synonym">Estuarine crocodile</name>
    <dbReference type="NCBI Taxonomy" id="8502"/>
    <lineage>
        <taxon>Eukaryota</taxon>
        <taxon>Metazoa</taxon>
        <taxon>Chordata</taxon>
        <taxon>Craniata</taxon>
        <taxon>Vertebrata</taxon>
        <taxon>Euteleostomi</taxon>
        <taxon>Archelosauria</taxon>
        <taxon>Archosauria</taxon>
        <taxon>Crocodylia</taxon>
        <taxon>Longirostres</taxon>
        <taxon>Crocodylidae</taxon>
        <taxon>Crocodylus</taxon>
    </lineage>
</organism>
<dbReference type="GeneTree" id="ENSGT00940000155695"/>
<dbReference type="PANTHER" id="PTHR11818">
    <property type="entry name" value="BETA/GAMMA CRYSTALLIN"/>
    <property type="match status" value="1"/>
</dbReference>
<dbReference type="PANTHER" id="PTHR11818:SF2">
    <property type="entry name" value="BETA_GAMMA CRYSTALLIN DOMAIN-CONTAINING PROTEIN 1"/>
    <property type="match status" value="1"/>
</dbReference>
<feature type="domain" description="Beta/gamma crystallin 'Greek key'" evidence="4">
    <location>
        <begin position="1497"/>
        <end position="1538"/>
    </location>
</feature>
<feature type="compositionally biased region" description="Polar residues" evidence="3">
    <location>
        <begin position="390"/>
        <end position="405"/>
    </location>
</feature>
<feature type="region of interest" description="Disordered" evidence="3">
    <location>
        <begin position="35"/>
        <end position="85"/>
    </location>
</feature>
<dbReference type="Pfam" id="PF00030">
    <property type="entry name" value="Crystall"/>
    <property type="match status" value="6"/>
</dbReference>
<keyword evidence="6" id="KW-1185">Reference proteome</keyword>
<dbReference type="SUPFAM" id="SSF50370">
    <property type="entry name" value="Ricin B-like lectins"/>
    <property type="match status" value="1"/>
</dbReference>
<dbReference type="Gene3D" id="2.60.20.10">
    <property type="entry name" value="Crystallins"/>
    <property type="match status" value="6"/>
</dbReference>
<dbReference type="Pfam" id="PF00652">
    <property type="entry name" value="Ricin_B_lectin"/>
    <property type="match status" value="1"/>
</dbReference>
<dbReference type="PROSITE" id="PS50915">
    <property type="entry name" value="CRYSTALLIN_BETA_GAMMA"/>
    <property type="match status" value="8"/>
</dbReference>
<feature type="region of interest" description="Disordered" evidence="3">
    <location>
        <begin position="103"/>
        <end position="135"/>
    </location>
</feature>
<reference evidence="5" key="2">
    <citation type="submission" date="2025-09" db="UniProtKB">
        <authorList>
            <consortium name="Ensembl"/>
        </authorList>
    </citation>
    <scope>IDENTIFICATION</scope>
</reference>
<dbReference type="SMART" id="SM00458">
    <property type="entry name" value="RICIN"/>
    <property type="match status" value="1"/>
</dbReference>